<evidence type="ECO:0000313" key="3">
    <source>
        <dbReference type="Proteomes" id="UP001221413"/>
    </source>
</evidence>
<evidence type="ECO:0000313" key="2">
    <source>
        <dbReference type="EMBL" id="KAJ6260043.1"/>
    </source>
</evidence>
<comment type="caution">
    <text evidence="2">The sequence shown here is derived from an EMBL/GenBank/DDBJ whole genome shotgun (WGS) entry which is preliminary data.</text>
</comment>
<dbReference type="GO" id="GO:0016747">
    <property type="term" value="F:acyltransferase activity, transferring groups other than amino-acyl groups"/>
    <property type="evidence" value="ECO:0007669"/>
    <property type="project" value="InterPro"/>
</dbReference>
<dbReference type="Pfam" id="PF13302">
    <property type="entry name" value="Acetyltransf_3"/>
    <property type="match status" value="1"/>
</dbReference>
<organism evidence="2 3">
    <name type="scientific">Drechslerella dactyloides</name>
    <name type="common">Nematode-trapping fungus</name>
    <name type="synonym">Arthrobotrys dactyloides</name>
    <dbReference type="NCBI Taxonomy" id="74499"/>
    <lineage>
        <taxon>Eukaryota</taxon>
        <taxon>Fungi</taxon>
        <taxon>Dikarya</taxon>
        <taxon>Ascomycota</taxon>
        <taxon>Pezizomycotina</taxon>
        <taxon>Orbiliomycetes</taxon>
        <taxon>Orbiliales</taxon>
        <taxon>Orbiliaceae</taxon>
        <taxon>Drechslerella</taxon>
    </lineage>
</organism>
<dbReference type="PANTHER" id="PTHR43328">
    <property type="entry name" value="ACETYLTRANSFERASE-RELATED"/>
    <property type="match status" value="1"/>
</dbReference>
<evidence type="ECO:0000259" key="1">
    <source>
        <dbReference type="PROSITE" id="PS51186"/>
    </source>
</evidence>
<protein>
    <recommendedName>
        <fullName evidence="1">N-acetyltransferase domain-containing protein</fullName>
    </recommendedName>
</protein>
<gene>
    <name evidence="2" type="ORF">Dda_5689</name>
</gene>
<dbReference type="InterPro" id="IPR000182">
    <property type="entry name" value="GNAT_dom"/>
</dbReference>
<name>A0AAD6IWJ9_DREDA</name>
<accession>A0AAD6IWJ9</accession>
<dbReference type="Gene3D" id="3.40.630.30">
    <property type="match status" value="1"/>
</dbReference>
<proteinExistence type="predicted"/>
<dbReference type="InterPro" id="IPR016181">
    <property type="entry name" value="Acyl_CoA_acyltransferase"/>
</dbReference>
<reference evidence="2" key="1">
    <citation type="submission" date="2023-01" db="EMBL/GenBank/DDBJ databases">
        <title>The chitinases involved in constricting ring structure development in the nematode-trapping fungus Drechslerella dactyloides.</title>
        <authorList>
            <person name="Wang R."/>
            <person name="Zhang L."/>
            <person name="Tang P."/>
            <person name="Li S."/>
            <person name="Liang L."/>
        </authorList>
    </citation>
    <scope>NUCLEOTIDE SEQUENCE</scope>
    <source>
        <strain evidence="2">YMF1.00031</strain>
    </source>
</reference>
<dbReference type="PANTHER" id="PTHR43328:SF1">
    <property type="entry name" value="N-ACETYLTRANSFERASE DOMAIN-CONTAINING PROTEIN"/>
    <property type="match status" value="1"/>
</dbReference>
<dbReference type="Proteomes" id="UP001221413">
    <property type="component" value="Unassembled WGS sequence"/>
</dbReference>
<dbReference type="AlphaFoldDB" id="A0AAD6IWJ9"/>
<feature type="domain" description="N-acetyltransferase" evidence="1">
    <location>
        <begin position="26"/>
        <end position="185"/>
    </location>
</feature>
<dbReference type="SUPFAM" id="SSF55729">
    <property type="entry name" value="Acyl-CoA N-acyltransferases (Nat)"/>
    <property type="match status" value="1"/>
</dbReference>
<dbReference type="EMBL" id="JAQGDS010000006">
    <property type="protein sequence ID" value="KAJ6260043.1"/>
    <property type="molecule type" value="Genomic_DNA"/>
</dbReference>
<keyword evidence="3" id="KW-1185">Reference proteome</keyword>
<dbReference type="PROSITE" id="PS51186">
    <property type="entry name" value="GNAT"/>
    <property type="match status" value="1"/>
</dbReference>
<sequence>MSQHSVVNGGPVFVPDIPLEEPFDDYFLSSLTPSDFPRLVDLNNNTDLSRILFNPPYPYTLQDAQWFHDNRAHAPVPGFPDHHECWIIRCKSQDGILVGICSTRLAPGAPAGRLTVGYFVAPEFRGKGIVPVVVKEVCRQFPGATFDAEIEEGNTSSHKVMDKCGFTKLEGYVREQKWPDSKGGDVRKLWKFVKPASSGST</sequence>